<name>A0A1H6JN32_MAGFU</name>
<dbReference type="InterPro" id="IPR046358">
    <property type="entry name" value="Flagellin_C"/>
</dbReference>
<comment type="similarity">
    <text evidence="2">Belongs to the bacterial flagellin family.</text>
</comment>
<dbReference type="Gene3D" id="1.20.1330.10">
    <property type="entry name" value="f41 fragment of flagellin, N-terminal domain"/>
    <property type="match status" value="1"/>
</dbReference>
<gene>
    <name evidence="5" type="ORF">SAMN04244559_03196</name>
</gene>
<dbReference type="InterPro" id="IPR001492">
    <property type="entry name" value="Flagellin"/>
</dbReference>
<protein>
    <submittedName>
        <fullName evidence="5">Flagellar hook-associated protein 3 FlgL</fullName>
    </submittedName>
</protein>
<reference evidence="6" key="1">
    <citation type="submission" date="2016-10" db="EMBL/GenBank/DDBJ databases">
        <authorList>
            <person name="Varghese N."/>
            <person name="Submissions S."/>
        </authorList>
    </citation>
    <scope>NUCLEOTIDE SEQUENCE [LARGE SCALE GENOMIC DNA]</scope>
    <source>
        <strain evidence="6">DSM 13234</strain>
    </source>
</reference>
<comment type="subcellular location">
    <subcellularLocation>
        <location evidence="1">Bacterial flagellum</location>
    </subcellularLocation>
</comment>
<keyword evidence="3" id="KW-0975">Bacterial flagellum</keyword>
<accession>A0A1H6JN32</accession>
<evidence type="ECO:0000259" key="4">
    <source>
        <dbReference type="Pfam" id="PF00700"/>
    </source>
</evidence>
<dbReference type="OrthoDB" id="9758307at2"/>
<evidence type="ECO:0000313" key="6">
    <source>
        <dbReference type="Proteomes" id="UP000182983"/>
    </source>
</evidence>
<sequence length="299" mass="31408">MERVSTFGLSQTMVNSSMSLQSRLAKAELQNASGLKATTYTGLGATETARLVTVEDTMAQTKAWSTNAQTVLDRVEVMYNTVGDIADKMSTLRSTLTTAMSDISSGTDYAALGSDLLDDLEGLMNTQVDGRYLFSGGRTDTAPVDVSLLTSPPSGTDTAYYQGDSNLAALQVSGEQSITYGVTADDSGFEKALRAANMLTGLTTDEVDTAKVSAAYDLATEALEEILATQGTISLSSSRLESAKARQDTASSLLADRASALKSVDIAEVSVNISELQNTLEASYSALGKITGLSLVSYL</sequence>
<dbReference type="PANTHER" id="PTHR42792:SF1">
    <property type="entry name" value="FLAGELLAR HOOK-ASSOCIATED PROTEIN 3"/>
    <property type="match status" value="1"/>
</dbReference>
<keyword evidence="5" id="KW-0966">Cell projection</keyword>
<dbReference type="PANTHER" id="PTHR42792">
    <property type="entry name" value="FLAGELLIN"/>
    <property type="match status" value="1"/>
</dbReference>
<feature type="domain" description="Flagellin C-terminal" evidence="4">
    <location>
        <begin position="218"/>
        <end position="299"/>
    </location>
</feature>
<organism evidence="5 6">
    <name type="scientific">Magnetospirillum fulvum</name>
    <name type="common">Rhodospirillum fulvum</name>
    <dbReference type="NCBI Taxonomy" id="1082"/>
    <lineage>
        <taxon>Bacteria</taxon>
        <taxon>Pseudomonadati</taxon>
        <taxon>Pseudomonadota</taxon>
        <taxon>Alphaproteobacteria</taxon>
        <taxon>Rhodospirillales</taxon>
        <taxon>Rhodospirillaceae</taxon>
        <taxon>Magnetospirillum</taxon>
    </lineage>
</organism>
<dbReference type="RefSeq" id="WP_074770331.1">
    <property type="nucleotide sequence ID" value="NZ_FNWO01000017.1"/>
</dbReference>
<evidence type="ECO:0000313" key="5">
    <source>
        <dbReference type="EMBL" id="SEH61972.1"/>
    </source>
</evidence>
<evidence type="ECO:0000256" key="3">
    <source>
        <dbReference type="ARBA" id="ARBA00023143"/>
    </source>
</evidence>
<dbReference type="SUPFAM" id="SSF64518">
    <property type="entry name" value="Phase 1 flagellin"/>
    <property type="match status" value="1"/>
</dbReference>
<dbReference type="GO" id="GO:0009288">
    <property type="term" value="C:bacterial-type flagellum"/>
    <property type="evidence" value="ECO:0007669"/>
    <property type="project" value="UniProtKB-SubCell"/>
</dbReference>
<keyword evidence="6" id="KW-1185">Reference proteome</keyword>
<dbReference type="EMBL" id="FNWO01000017">
    <property type="protein sequence ID" value="SEH61972.1"/>
    <property type="molecule type" value="Genomic_DNA"/>
</dbReference>
<proteinExistence type="inferred from homology"/>
<dbReference type="GO" id="GO:0005198">
    <property type="term" value="F:structural molecule activity"/>
    <property type="evidence" value="ECO:0007669"/>
    <property type="project" value="InterPro"/>
</dbReference>
<dbReference type="Pfam" id="PF00700">
    <property type="entry name" value="Flagellin_C"/>
    <property type="match status" value="1"/>
</dbReference>
<keyword evidence="5" id="KW-0969">Cilium</keyword>
<keyword evidence="5" id="KW-0282">Flagellum</keyword>
<dbReference type="Proteomes" id="UP000182983">
    <property type="component" value="Unassembled WGS sequence"/>
</dbReference>
<evidence type="ECO:0000256" key="2">
    <source>
        <dbReference type="ARBA" id="ARBA00005709"/>
    </source>
</evidence>
<dbReference type="AlphaFoldDB" id="A0A1H6JN32"/>
<evidence type="ECO:0000256" key="1">
    <source>
        <dbReference type="ARBA" id="ARBA00004365"/>
    </source>
</evidence>
<dbReference type="NCBIfam" id="NF006489">
    <property type="entry name" value="PRK08913.1"/>
    <property type="match status" value="1"/>
</dbReference>